<name>A0A4Q7Z3E2_9GAMM</name>
<gene>
    <name evidence="14" type="primary">ligA</name>
    <name evidence="17" type="ORF">EV700_1683</name>
</gene>
<dbReference type="PROSITE" id="PS50172">
    <property type="entry name" value="BRCT"/>
    <property type="match status" value="1"/>
</dbReference>
<sequence length="675" mass="74244">MVASPEVVQKISELRQQLRYHNHRYYVLDDPQISDEAYDGIFRSLLALEQEYPELMTPDSPTQRVGGEPIPAFTSVTHAVPMLSLGNVFSSEELRDFERKVRERLPDDGQPLEYCAELKLDGLAISLIYEQGRFVYGATRGDGISGEDISHNLRTIRNLPLQLQIPNPPTLLEVRGEVLMPRAGFQRLNAEAAERGEKTFANPRNAAAGSVRQLDPAMAARRPLAFYAYSVARIEGGGLPDTQYEVLQWLKQAGFSLSDDIRVGSGLDFVESFYRDIQQRRDSLPFDIDGVVIKINSLQRQQQLGFVSREPRWATAYKFPAQRAVTTVESVSFQVGRTGALTPVARLQPVFVGGVTVSNVTLHNMDEVRRLGLHVGDKVEVCRAGDVIPKVERVVEVAADAQDVVLPACCPVCSAELVQEEGGVVVRCSGDYSCDAQILRRLAHFVSRKAMDIEGLGERWLEQFLDAGLVSSSADLYGLTVERLLAAGLEGMGERLAANLVEAIARSRETNLPRFIYALGIRGVGESTSLALAQHFGDLRPLMAATQEQLLEVPDIGEVSAAWIIRYFAEPAHQELIAAFERGGVVWKPLERHHEQPLAGQTWVLTGTLSAMGRDEAKARLQKLGAKVSGSVSKKTTVVVAGEAAGSKLEDANRLGVAVWDEAQLLELFTVHGVR</sequence>
<dbReference type="FunFam" id="2.40.50.140:FF:000012">
    <property type="entry name" value="DNA ligase"/>
    <property type="match status" value="1"/>
</dbReference>
<evidence type="ECO:0000256" key="9">
    <source>
        <dbReference type="ARBA" id="ARBA00022842"/>
    </source>
</evidence>
<accession>A0A4Q7Z3E2</accession>
<dbReference type="Pfam" id="PF00533">
    <property type="entry name" value="BRCT"/>
    <property type="match status" value="1"/>
</dbReference>
<dbReference type="CDD" id="cd17748">
    <property type="entry name" value="BRCT_DNA_ligase_like"/>
    <property type="match status" value="1"/>
</dbReference>
<dbReference type="Pfam" id="PF01653">
    <property type="entry name" value="DNA_ligase_aden"/>
    <property type="match status" value="1"/>
</dbReference>
<feature type="binding site" evidence="14">
    <location>
        <begin position="35"/>
        <end position="39"/>
    </location>
    <ligand>
        <name>NAD(+)</name>
        <dbReference type="ChEBI" id="CHEBI:57540"/>
    </ligand>
</feature>
<dbReference type="FunFam" id="1.10.150.20:FF:000006">
    <property type="entry name" value="DNA ligase"/>
    <property type="match status" value="1"/>
</dbReference>
<dbReference type="InterPro" id="IPR036420">
    <property type="entry name" value="BRCT_dom_sf"/>
</dbReference>
<keyword evidence="10 14" id="KW-0520">NAD</keyword>
<dbReference type="FunFam" id="3.30.470.30:FF:000001">
    <property type="entry name" value="DNA ligase"/>
    <property type="match status" value="1"/>
</dbReference>
<dbReference type="GO" id="GO:0003677">
    <property type="term" value="F:DNA binding"/>
    <property type="evidence" value="ECO:0007669"/>
    <property type="project" value="InterPro"/>
</dbReference>
<keyword evidence="9 14" id="KW-0460">Magnesium</keyword>
<dbReference type="FunFam" id="1.10.287.610:FF:000002">
    <property type="entry name" value="DNA ligase"/>
    <property type="match status" value="1"/>
</dbReference>
<feature type="active site" description="N6-AMP-lysine intermediate" evidence="14">
    <location>
        <position position="119"/>
    </location>
</feature>
<dbReference type="FunFam" id="1.10.150.20:FF:000007">
    <property type="entry name" value="DNA ligase"/>
    <property type="match status" value="1"/>
</dbReference>
<dbReference type="InterPro" id="IPR013839">
    <property type="entry name" value="DNAligase_adenylation"/>
</dbReference>
<dbReference type="InterPro" id="IPR004150">
    <property type="entry name" value="NAD_DNA_ligase_OB"/>
</dbReference>
<dbReference type="PANTHER" id="PTHR23389:SF9">
    <property type="entry name" value="DNA LIGASE"/>
    <property type="match status" value="1"/>
</dbReference>
<dbReference type="InterPro" id="IPR001357">
    <property type="entry name" value="BRCT_dom"/>
</dbReference>
<feature type="binding site" evidence="14">
    <location>
        <begin position="84"/>
        <end position="85"/>
    </location>
    <ligand>
        <name>NAD(+)</name>
        <dbReference type="ChEBI" id="CHEBI:57540"/>
    </ligand>
</feature>
<keyword evidence="8 14" id="KW-0862">Zinc</keyword>
<dbReference type="GO" id="GO:0006260">
    <property type="term" value="P:DNA replication"/>
    <property type="evidence" value="ECO:0007669"/>
    <property type="project" value="UniProtKB-KW"/>
</dbReference>
<evidence type="ECO:0000256" key="8">
    <source>
        <dbReference type="ARBA" id="ARBA00022833"/>
    </source>
</evidence>
<dbReference type="InterPro" id="IPR001679">
    <property type="entry name" value="DNA_ligase"/>
</dbReference>
<dbReference type="SMART" id="SM00532">
    <property type="entry name" value="LIGANc"/>
    <property type="match status" value="1"/>
</dbReference>
<reference evidence="17 18" key="1">
    <citation type="submission" date="2019-02" db="EMBL/GenBank/DDBJ databases">
        <title>Genomic Encyclopedia of Type Strains, Phase IV (KMG-IV): sequencing the most valuable type-strain genomes for metagenomic binning, comparative biology and taxonomic classification.</title>
        <authorList>
            <person name="Goeker M."/>
        </authorList>
    </citation>
    <scope>NUCLEOTIDE SEQUENCE [LARGE SCALE GENOMIC DNA]</scope>
    <source>
        <strain evidence="17 18">DSM 105135</strain>
    </source>
</reference>
<dbReference type="SUPFAM" id="SSF50249">
    <property type="entry name" value="Nucleic acid-binding proteins"/>
    <property type="match status" value="1"/>
</dbReference>
<dbReference type="SUPFAM" id="SSF47781">
    <property type="entry name" value="RuvA domain 2-like"/>
    <property type="match status" value="1"/>
</dbReference>
<dbReference type="SUPFAM" id="SSF52113">
    <property type="entry name" value="BRCT domain"/>
    <property type="match status" value="1"/>
</dbReference>
<dbReference type="InterPro" id="IPR003583">
    <property type="entry name" value="Hlx-hairpin-Hlx_DNA-bd_motif"/>
</dbReference>
<dbReference type="GO" id="GO:0006281">
    <property type="term" value="P:DNA repair"/>
    <property type="evidence" value="ECO:0007669"/>
    <property type="project" value="UniProtKB-KW"/>
</dbReference>
<dbReference type="InterPro" id="IPR013840">
    <property type="entry name" value="DNAligase_N"/>
</dbReference>
<dbReference type="GO" id="GO:0046872">
    <property type="term" value="F:metal ion binding"/>
    <property type="evidence" value="ECO:0007669"/>
    <property type="project" value="UniProtKB-KW"/>
</dbReference>
<dbReference type="Proteomes" id="UP000292423">
    <property type="component" value="Unassembled WGS sequence"/>
</dbReference>
<evidence type="ECO:0000313" key="18">
    <source>
        <dbReference type="Proteomes" id="UP000292423"/>
    </source>
</evidence>
<evidence type="ECO:0000256" key="15">
    <source>
        <dbReference type="RuleBase" id="RU000618"/>
    </source>
</evidence>
<dbReference type="Pfam" id="PF14520">
    <property type="entry name" value="HHH_5"/>
    <property type="match status" value="1"/>
</dbReference>
<evidence type="ECO:0000256" key="2">
    <source>
        <dbReference type="ARBA" id="ARBA00012722"/>
    </source>
</evidence>
<feature type="binding site" evidence="14">
    <location>
        <position position="177"/>
    </location>
    <ligand>
        <name>NAD(+)</name>
        <dbReference type="ChEBI" id="CHEBI:57540"/>
    </ligand>
</feature>
<evidence type="ECO:0000313" key="17">
    <source>
        <dbReference type="EMBL" id="RZU44882.1"/>
    </source>
</evidence>
<dbReference type="GO" id="GO:0005829">
    <property type="term" value="C:cytosol"/>
    <property type="evidence" value="ECO:0007669"/>
    <property type="project" value="TreeGrafter"/>
</dbReference>
<comment type="similarity">
    <text evidence="13 14">Belongs to the NAD-dependent DNA ligase family. LigA subfamily.</text>
</comment>
<dbReference type="InterPro" id="IPR018239">
    <property type="entry name" value="DNA_ligase_AS"/>
</dbReference>
<dbReference type="EMBL" id="SHKX01000012">
    <property type="protein sequence ID" value="RZU44882.1"/>
    <property type="molecule type" value="Genomic_DNA"/>
</dbReference>
<dbReference type="NCBIfam" id="NF005932">
    <property type="entry name" value="PRK07956.1"/>
    <property type="match status" value="1"/>
</dbReference>
<dbReference type="SMART" id="SM00278">
    <property type="entry name" value="HhH1"/>
    <property type="match status" value="4"/>
</dbReference>
<keyword evidence="7 14" id="KW-0227">DNA damage</keyword>
<dbReference type="InterPro" id="IPR012340">
    <property type="entry name" value="NA-bd_OB-fold"/>
</dbReference>
<dbReference type="Pfam" id="PF12826">
    <property type="entry name" value="HHH_2"/>
    <property type="match status" value="1"/>
</dbReference>
<dbReference type="OrthoDB" id="9759736at2"/>
<comment type="caution">
    <text evidence="14">Lacks conserved residue(s) required for the propagation of feature annotation.</text>
</comment>
<dbReference type="Gene3D" id="6.20.10.30">
    <property type="match status" value="1"/>
</dbReference>
<evidence type="ECO:0000256" key="14">
    <source>
        <dbReference type="HAMAP-Rule" id="MF_01588"/>
    </source>
</evidence>
<evidence type="ECO:0000256" key="10">
    <source>
        <dbReference type="ARBA" id="ARBA00023027"/>
    </source>
</evidence>
<evidence type="ECO:0000256" key="13">
    <source>
        <dbReference type="ARBA" id="ARBA00060881"/>
    </source>
</evidence>
<evidence type="ECO:0000256" key="3">
    <source>
        <dbReference type="ARBA" id="ARBA00013308"/>
    </source>
</evidence>
<evidence type="ECO:0000256" key="11">
    <source>
        <dbReference type="ARBA" id="ARBA00023204"/>
    </source>
</evidence>
<dbReference type="CDD" id="cd00114">
    <property type="entry name" value="LIGANc"/>
    <property type="match status" value="1"/>
</dbReference>
<dbReference type="EC" id="6.5.1.2" evidence="2 14"/>
<keyword evidence="14" id="KW-0464">Manganese</keyword>
<dbReference type="Gene3D" id="3.30.470.30">
    <property type="entry name" value="DNA ligase/mRNA capping enzyme"/>
    <property type="match status" value="1"/>
</dbReference>
<comment type="function">
    <text evidence="1 14">DNA ligase that catalyzes the formation of phosphodiester linkages between 5'-phosphoryl and 3'-hydroxyl groups in double-stranded DNA using NAD as a coenzyme and as the energy source for the reaction. It is essential for DNA replication and repair of damaged DNA.</text>
</comment>
<dbReference type="SUPFAM" id="SSF56091">
    <property type="entry name" value="DNA ligase/mRNA capping enzyme, catalytic domain"/>
    <property type="match status" value="1"/>
</dbReference>
<dbReference type="Gene3D" id="1.10.150.20">
    <property type="entry name" value="5' to 3' exonuclease, C-terminal subdomain"/>
    <property type="match status" value="2"/>
</dbReference>
<feature type="binding site" evidence="14">
    <location>
        <position position="117"/>
    </location>
    <ligand>
        <name>NAD(+)</name>
        <dbReference type="ChEBI" id="CHEBI:57540"/>
    </ligand>
</feature>
<protein>
    <recommendedName>
        <fullName evidence="3 14">DNA ligase</fullName>
        <ecNumber evidence="2 14">6.5.1.2</ecNumber>
    </recommendedName>
    <alternativeName>
        <fullName evidence="14">Polydeoxyribonucleotide synthase [NAD(+)]</fullName>
    </alternativeName>
</protein>
<comment type="catalytic activity">
    <reaction evidence="12 14 15">
        <text>NAD(+) + (deoxyribonucleotide)n-3'-hydroxyl + 5'-phospho-(deoxyribonucleotide)m = (deoxyribonucleotide)n+m + AMP + beta-nicotinamide D-nucleotide.</text>
        <dbReference type="EC" id="6.5.1.2"/>
    </reaction>
</comment>
<dbReference type="AlphaFoldDB" id="A0A4Q7Z3E2"/>
<feature type="binding site" evidence="14">
    <location>
        <position position="410"/>
    </location>
    <ligand>
        <name>Zn(2+)</name>
        <dbReference type="ChEBI" id="CHEBI:29105"/>
    </ligand>
</feature>
<evidence type="ECO:0000256" key="6">
    <source>
        <dbReference type="ARBA" id="ARBA00022723"/>
    </source>
</evidence>
<evidence type="ECO:0000256" key="7">
    <source>
        <dbReference type="ARBA" id="ARBA00022763"/>
    </source>
</evidence>
<organism evidence="17 18">
    <name type="scientific">Fluviicoccus keumensis</name>
    <dbReference type="NCBI Taxonomy" id="1435465"/>
    <lineage>
        <taxon>Bacteria</taxon>
        <taxon>Pseudomonadati</taxon>
        <taxon>Pseudomonadota</taxon>
        <taxon>Gammaproteobacteria</taxon>
        <taxon>Moraxellales</taxon>
        <taxon>Moraxellaceae</taxon>
        <taxon>Fluviicoccus</taxon>
    </lineage>
</organism>
<keyword evidence="18" id="KW-1185">Reference proteome</keyword>
<evidence type="ECO:0000259" key="16">
    <source>
        <dbReference type="PROSITE" id="PS50172"/>
    </source>
</evidence>
<dbReference type="InterPro" id="IPR010994">
    <property type="entry name" value="RuvA_2-like"/>
</dbReference>
<evidence type="ECO:0000256" key="1">
    <source>
        <dbReference type="ARBA" id="ARBA00004067"/>
    </source>
</evidence>
<dbReference type="RefSeq" id="WP_130412699.1">
    <property type="nucleotide sequence ID" value="NZ_SHKX01000012.1"/>
</dbReference>
<dbReference type="Gene3D" id="1.10.287.610">
    <property type="entry name" value="Helix hairpin bin"/>
    <property type="match status" value="1"/>
</dbReference>
<dbReference type="HAMAP" id="MF_01588">
    <property type="entry name" value="DNA_ligase_A"/>
    <property type="match status" value="1"/>
</dbReference>
<dbReference type="Gene3D" id="2.40.50.140">
    <property type="entry name" value="Nucleic acid-binding proteins"/>
    <property type="match status" value="1"/>
</dbReference>
<dbReference type="InterPro" id="IPR033136">
    <property type="entry name" value="DNA_ligase_CS"/>
</dbReference>
<comment type="caution">
    <text evidence="17">The sequence shown here is derived from an EMBL/GenBank/DDBJ whole genome shotgun (WGS) entry which is preliminary data.</text>
</comment>
<dbReference type="PANTHER" id="PTHR23389">
    <property type="entry name" value="CHROMOSOME TRANSMISSION FIDELITY FACTOR 18"/>
    <property type="match status" value="1"/>
</dbReference>
<dbReference type="InterPro" id="IPR041663">
    <property type="entry name" value="DisA/LigA_HHH"/>
</dbReference>
<keyword evidence="5 14" id="KW-0235">DNA replication</keyword>
<dbReference type="NCBIfam" id="TIGR00575">
    <property type="entry name" value="dnlj"/>
    <property type="match status" value="1"/>
</dbReference>
<evidence type="ECO:0000256" key="4">
    <source>
        <dbReference type="ARBA" id="ARBA00022598"/>
    </source>
</evidence>
<feature type="binding site" evidence="14">
    <location>
        <position position="413"/>
    </location>
    <ligand>
        <name>Zn(2+)</name>
        <dbReference type="ChEBI" id="CHEBI:29105"/>
    </ligand>
</feature>
<feature type="binding site" evidence="14">
    <location>
        <position position="318"/>
    </location>
    <ligand>
        <name>NAD(+)</name>
        <dbReference type="ChEBI" id="CHEBI:57540"/>
    </ligand>
</feature>
<comment type="cofactor">
    <cofactor evidence="14">
        <name>Mg(2+)</name>
        <dbReference type="ChEBI" id="CHEBI:18420"/>
    </cofactor>
    <cofactor evidence="14">
        <name>Mn(2+)</name>
        <dbReference type="ChEBI" id="CHEBI:29035"/>
    </cofactor>
</comment>
<keyword evidence="6 14" id="KW-0479">Metal-binding</keyword>
<dbReference type="Gene3D" id="3.40.50.10190">
    <property type="entry name" value="BRCT domain"/>
    <property type="match status" value="1"/>
</dbReference>
<dbReference type="PIRSF" id="PIRSF001604">
    <property type="entry name" value="LigA"/>
    <property type="match status" value="1"/>
</dbReference>
<dbReference type="Pfam" id="PF03119">
    <property type="entry name" value="DNA_ligase_ZBD"/>
    <property type="match status" value="1"/>
</dbReference>
<feature type="domain" description="BRCT" evidence="16">
    <location>
        <begin position="593"/>
        <end position="675"/>
    </location>
</feature>
<dbReference type="GO" id="GO:0003911">
    <property type="term" value="F:DNA ligase (NAD+) activity"/>
    <property type="evidence" value="ECO:0007669"/>
    <property type="project" value="UniProtKB-UniRule"/>
</dbReference>
<dbReference type="SMART" id="SM00292">
    <property type="entry name" value="BRCT"/>
    <property type="match status" value="1"/>
</dbReference>
<keyword evidence="4 14" id="KW-0436">Ligase</keyword>
<keyword evidence="11 14" id="KW-0234">DNA repair</keyword>
<dbReference type="PROSITE" id="PS01055">
    <property type="entry name" value="DNA_LIGASE_N1"/>
    <property type="match status" value="1"/>
</dbReference>
<feature type="binding site" evidence="14">
    <location>
        <position position="434"/>
    </location>
    <ligand>
        <name>Zn(2+)</name>
        <dbReference type="ChEBI" id="CHEBI:29105"/>
    </ligand>
</feature>
<dbReference type="PROSITE" id="PS01056">
    <property type="entry name" value="DNA_LIGASE_N2"/>
    <property type="match status" value="1"/>
</dbReference>
<feature type="binding site" evidence="14">
    <location>
        <position position="140"/>
    </location>
    <ligand>
        <name>NAD(+)</name>
        <dbReference type="ChEBI" id="CHEBI:57540"/>
    </ligand>
</feature>
<evidence type="ECO:0000256" key="5">
    <source>
        <dbReference type="ARBA" id="ARBA00022705"/>
    </source>
</evidence>
<dbReference type="Pfam" id="PF03120">
    <property type="entry name" value="OB_DNA_ligase"/>
    <property type="match status" value="1"/>
</dbReference>
<proteinExistence type="inferred from homology"/>
<dbReference type="InterPro" id="IPR004149">
    <property type="entry name" value="Znf_DNAligase_C4"/>
</dbReference>
<feature type="binding site" evidence="14">
    <location>
        <position position="294"/>
    </location>
    <ligand>
        <name>NAD(+)</name>
        <dbReference type="ChEBI" id="CHEBI:57540"/>
    </ligand>
</feature>
<evidence type="ECO:0000256" key="12">
    <source>
        <dbReference type="ARBA" id="ARBA00034005"/>
    </source>
</evidence>